<organism evidence="1 3">
    <name type="scientific">Rotaria sordida</name>
    <dbReference type="NCBI Taxonomy" id="392033"/>
    <lineage>
        <taxon>Eukaryota</taxon>
        <taxon>Metazoa</taxon>
        <taxon>Spiralia</taxon>
        <taxon>Gnathifera</taxon>
        <taxon>Rotifera</taxon>
        <taxon>Eurotatoria</taxon>
        <taxon>Bdelloidea</taxon>
        <taxon>Philodinida</taxon>
        <taxon>Philodinidae</taxon>
        <taxon>Rotaria</taxon>
    </lineage>
</organism>
<reference evidence="1" key="1">
    <citation type="submission" date="2021-02" db="EMBL/GenBank/DDBJ databases">
        <authorList>
            <person name="Nowell W R."/>
        </authorList>
    </citation>
    <scope>NUCLEOTIDE SEQUENCE</scope>
</reference>
<name>A0A814L4A0_9BILA</name>
<evidence type="ECO:0000313" key="3">
    <source>
        <dbReference type="Proteomes" id="UP000663882"/>
    </source>
</evidence>
<evidence type="ECO:0000313" key="1">
    <source>
        <dbReference type="EMBL" id="CAF1060017.1"/>
    </source>
</evidence>
<dbReference type="AlphaFoldDB" id="A0A814L4A0"/>
<gene>
    <name evidence="2" type="ORF">OTI717_LOCUS6415</name>
    <name evidence="1" type="ORF">RFH988_LOCUS17201</name>
</gene>
<dbReference type="EMBL" id="CAJOAX010000448">
    <property type="protein sequence ID" value="CAF3593202.1"/>
    <property type="molecule type" value="Genomic_DNA"/>
</dbReference>
<comment type="caution">
    <text evidence="1">The sequence shown here is derived from an EMBL/GenBank/DDBJ whole genome shotgun (WGS) entry which is preliminary data.</text>
</comment>
<proteinExistence type="predicted"/>
<sequence length="97" mass="11414">MSNKEKDNLSKLVTGGCFLKECQRVNVEDENDIDNNQHKKLVLINNFIDEKSESVYQIERKDYVFKLPNDHIDSEIENLLNLNEEQKENYVHANLFA</sequence>
<dbReference type="Proteomes" id="UP000663823">
    <property type="component" value="Unassembled WGS sequence"/>
</dbReference>
<protein>
    <submittedName>
        <fullName evidence="1">Uncharacterized protein</fullName>
    </submittedName>
</protein>
<evidence type="ECO:0000313" key="2">
    <source>
        <dbReference type="EMBL" id="CAF3593202.1"/>
    </source>
</evidence>
<dbReference type="Proteomes" id="UP000663882">
    <property type="component" value="Unassembled WGS sequence"/>
</dbReference>
<dbReference type="EMBL" id="CAJNOO010000910">
    <property type="protein sequence ID" value="CAF1060017.1"/>
    <property type="molecule type" value="Genomic_DNA"/>
</dbReference>
<accession>A0A814L4A0</accession>